<proteinExistence type="predicted"/>
<gene>
    <name evidence="1" type="ORF">CR513_03724</name>
</gene>
<protein>
    <submittedName>
        <fullName evidence="1">Uncharacterized protein</fullName>
    </submittedName>
</protein>
<dbReference type="OrthoDB" id="1723222at2759"/>
<feature type="non-terminal residue" evidence="1">
    <location>
        <position position="1"/>
    </location>
</feature>
<accession>A0A371I971</accession>
<dbReference type="Proteomes" id="UP000257109">
    <property type="component" value="Unassembled WGS sequence"/>
</dbReference>
<organism evidence="1 2">
    <name type="scientific">Mucuna pruriens</name>
    <name type="common">Velvet bean</name>
    <name type="synonym">Dolichos pruriens</name>
    <dbReference type="NCBI Taxonomy" id="157652"/>
    <lineage>
        <taxon>Eukaryota</taxon>
        <taxon>Viridiplantae</taxon>
        <taxon>Streptophyta</taxon>
        <taxon>Embryophyta</taxon>
        <taxon>Tracheophyta</taxon>
        <taxon>Spermatophyta</taxon>
        <taxon>Magnoliopsida</taxon>
        <taxon>eudicotyledons</taxon>
        <taxon>Gunneridae</taxon>
        <taxon>Pentapetalae</taxon>
        <taxon>rosids</taxon>
        <taxon>fabids</taxon>
        <taxon>Fabales</taxon>
        <taxon>Fabaceae</taxon>
        <taxon>Papilionoideae</taxon>
        <taxon>50 kb inversion clade</taxon>
        <taxon>NPAAA clade</taxon>
        <taxon>indigoferoid/millettioid clade</taxon>
        <taxon>Phaseoleae</taxon>
        <taxon>Mucuna</taxon>
    </lineage>
</organism>
<keyword evidence="2" id="KW-1185">Reference proteome</keyword>
<name>A0A371I971_MUCPR</name>
<evidence type="ECO:0000313" key="2">
    <source>
        <dbReference type="Proteomes" id="UP000257109"/>
    </source>
</evidence>
<dbReference type="EMBL" id="QJKJ01000615">
    <property type="protein sequence ID" value="RDY11590.1"/>
    <property type="molecule type" value="Genomic_DNA"/>
</dbReference>
<reference evidence="1" key="1">
    <citation type="submission" date="2018-05" db="EMBL/GenBank/DDBJ databases">
        <title>Draft genome of Mucuna pruriens seed.</title>
        <authorList>
            <person name="Nnadi N.E."/>
            <person name="Vos R."/>
            <person name="Hasami M.H."/>
            <person name="Devisetty U.K."/>
            <person name="Aguiy J.C."/>
        </authorList>
    </citation>
    <scope>NUCLEOTIDE SEQUENCE [LARGE SCALE GENOMIC DNA]</scope>
    <source>
        <strain evidence="1">JCA_2017</strain>
    </source>
</reference>
<dbReference type="AlphaFoldDB" id="A0A371I971"/>
<comment type="caution">
    <text evidence="1">The sequence shown here is derived from an EMBL/GenBank/DDBJ whole genome shotgun (WGS) entry which is preliminary data.</text>
</comment>
<evidence type="ECO:0000313" key="1">
    <source>
        <dbReference type="EMBL" id="RDY11590.1"/>
    </source>
</evidence>
<sequence length="104" mass="12016">MSLYWIVFGKACHLLVEIEHHAYWALQELQELYLEAYENSQIYKPKDPEEGVQSRPEGALVPFLIAGKLCSRWDRQFVITNVFPYGAIELKDEASNTIFQVSGH</sequence>